<dbReference type="HOGENOM" id="CLU_3086236_0_0_6"/>
<feature type="compositionally biased region" description="Polar residues" evidence="1">
    <location>
        <begin position="41"/>
        <end position="52"/>
    </location>
</feature>
<dbReference type="Proteomes" id="UP000008851">
    <property type="component" value="Chromosome"/>
</dbReference>
<evidence type="ECO:0000313" key="3">
    <source>
        <dbReference type="Proteomes" id="UP000008851"/>
    </source>
</evidence>
<dbReference type="EMBL" id="CP003057">
    <property type="protein sequence ID" value="AEQ98240.1"/>
    <property type="molecule type" value="Genomic_DNA"/>
</dbReference>
<proteinExistence type="predicted"/>
<name>G7TKA1_XANOB</name>
<reference evidence="2 3" key="1">
    <citation type="journal article" date="2011" name="J. Bacteriol.">
        <title>Two new complete genome sequences offer insight into host and tissue specificity of plant pathogenic Xanthomonas spp.</title>
        <authorList>
            <person name="Bogdanove A.J."/>
            <person name="Koebnik R."/>
            <person name="Lu H."/>
            <person name="Furutani A."/>
            <person name="Angiuoli S.V."/>
            <person name="Patil P.B."/>
            <person name="Van Sluys M.A."/>
            <person name="Ryan R.P."/>
            <person name="Meyer D.F."/>
            <person name="Han S.W."/>
            <person name="Aparna G."/>
            <person name="Rajaram M."/>
            <person name="Delcher A.L."/>
            <person name="Phillippy A.M."/>
            <person name="Puiu D."/>
            <person name="Schatz M.C."/>
            <person name="Shumway M."/>
            <person name="Sommer D.D."/>
            <person name="Trapnell C."/>
            <person name="Benahmed F."/>
            <person name="Dimitrov G."/>
            <person name="Madupu R."/>
            <person name="Radune D."/>
            <person name="Sullivan S."/>
            <person name="Jha G."/>
            <person name="Ishihara H."/>
            <person name="Lee S.W."/>
            <person name="Pandey A."/>
            <person name="Sharma V."/>
            <person name="Sriariyanun M."/>
            <person name="Szurek B."/>
            <person name="Vera-Cruz C.M."/>
            <person name="Dorman K.S."/>
            <person name="Ronald P.C."/>
            <person name="Verdier V."/>
            <person name="Dow J.M."/>
            <person name="Sonti R.V."/>
            <person name="Tsuge S."/>
            <person name="Brendel V.P."/>
            <person name="Rabinowicz P.D."/>
            <person name="Leach J.E."/>
            <person name="White F.F."/>
            <person name="Salzberg S.L."/>
        </authorList>
    </citation>
    <scope>NUCLEOTIDE SEQUENCE [LARGE SCALE GENOMIC DNA]</scope>
    <source>
        <strain evidence="2 3">BLS256</strain>
    </source>
</reference>
<dbReference type="AlphaFoldDB" id="G7TKA1"/>
<dbReference type="KEGG" id="xor:XOC_4162"/>
<feature type="compositionally biased region" description="Basic and acidic residues" evidence="1">
    <location>
        <begin position="1"/>
        <end position="16"/>
    </location>
</feature>
<evidence type="ECO:0000256" key="1">
    <source>
        <dbReference type="SAM" id="MobiDB-lite"/>
    </source>
</evidence>
<protein>
    <submittedName>
        <fullName evidence="2">Uncharacterized protein</fullName>
    </submittedName>
</protein>
<sequence>MARCERSAGPHGDVARRQTRPSKRYSTVLTPDATHAKVNPATRNRSTKASNH</sequence>
<evidence type="ECO:0000313" key="2">
    <source>
        <dbReference type="EMBL" id="AEQ98240.1"/>
    </source>
</evidence>
<accession>G7TKA1</accession>
<gene>
    <name evidence="2" type="ORF">XOC_4162</name>
</gene>
<organism evidence="2 3">
    <name type="scientific">Xanthomonas oryzae pv. oryzicola (strain BLS256)</name>
    <dbReference type="NCBI Taxonomy" id="383407"/>
    <lineage>
        <taxon>Bacteria</taxon>
        <taxon>Pseudomonadati</taxon>
        <taxon>Pseudomonadota</taxon>
        <taxon>Gammaproteobacteria</taxon>
        <taxon>Lysobacterales</taxon>
        <taxon>Lysobacteraceae</taxon>
        <taxon>Xanthomonas</taxon>
    </lineage>
</organism>
<feature type="region of interest" description="Disordered" evidence="1">
    <location>
        <begin position="1"/>
        <end position="52"/>
    </location>
</feature>